<dbReference type="RefSeq" id="WP_069481384.1">
    <property type="nucleotide sequence ID" value="NZ_JACUVP010000001.1"/>
</dbReference>
<feature type="transmembrane region" description="Helical" evidence="7">
    <location>
        <begin position="12"/>
        <end position="33"/>
    </location>
</feature>
<dbReference type="GO" id="GO:0022857">
    <property type="term" value="F:transmembrane transporter activity"/>
    <property type="evidence" value="ECO:0007669"/>
    <property type="project" value="InterPro"/>
</dbReference>
<keyword evidence="5 7" id="KW-1133">Transmembrane helix</keyword>
<evidence type="ECO:0000256" key="3">
    <source>
        <dbReference type="ARBA" id="ARBA00022475"/>
    </source>
</evidence>
<accession>A0A1E4R7F9</accession>
<feature type="transmembrane region" description="Helical" evidence="7">
    <location>
        <begin position="173"/>
        <end position="193"/>
    </location>
</feature>
<name>A0A1E4R7F9_9BACI</name>
<comment type="subcellular location">
    <subcellularLocation>
        <location evidence="1">Cell membrane</location>
        <topology evidence="1">Multi-pass membrane protein</topology>
    </subcellularLocation>
</comment>
<evidence type="ECO:0000256" key="5">
    <source>
        <dbReference type="ARBA" id="ARBA00022989"/>
    </source>
</evidence>
<dbReference type="Gene3D" id="1.20.1250.20">
    <property type="entry name" value="MFS general substrate transporter like domains"/>
    <property type="match status" value="2"/>
</dbReference>
<feature type="transmembrane region" description="Helical" evidence="7">
    <location>
        <begin position="107"/>
        <end position="128"/>
    </location>
</feature>
<evidence type="ECO:0000256" key="6">
    <source>
        <dbReference type="ARBA" id="ARBA00023136"/>
    </source>
</evidence>
<keyword evidence="4 7" id="KW-0812">Transmembrane</keyword>
<feature type="transmembrane region" description="Helical" evidence="7">
    <location>
        <begin position="384"/>
        <end position="406"/>
    </location>
</feature>
<feature type="transmembrane region" description="Helical" evidence="7">
    <location>
        <begin position="293"/>
        <end position="312"/>
    </location>
</feature>
<dbReference type="PROSITE" id="PS50850">
    <property type="entry name" value="MFS"/>
    <property type="match status" value="1"/>
</dbReference>
<keyword evidence="2" id="KW-0813">Transport</keyword>
<dbReference type="InterPro" id="IPR036259">
    <property type="entry name" value="MFS_trans_sf"/>
</dbReference>
<feature type="transmembrane region" description="Helical" evidence="7">
    <location>
        <begin position="318"/>
        <end position="341"/>
    </location>
</feature>
<evidence type="ECO:0000256" key="1">
    <source>
        <dbReference type="ARBA" id="ARBA00004651"/>
    </source>
</evidence>
<organism evidence="9 10">
    <name type="scientific">Lysinibacillus fusiformis</name>
    <dbReference type="NCBI Taxonomy" id="28031"/>
    <lineage>
        <taxon>Bacteria</taxon>
        <taxon>Bacillati</taxon>
        <taxon>Bacillota</taxon>
        <taxon>Bacilli</taxon>
        <taxon>Bacillales</taxon>
        <taxon>Bacillaceae</taxon>
        <taxon>Lysinibacillus</taxon>
    </lineage>
</organism>
<dbReference type="PANTHER" id="PTHR43124">
    <property type="entry name" value="PURINE EFFLUX PUMP PBUE"/>
    <property type="match status" value="1"/>
</dbReference>
<proteinExistence type="predicted"/>
<comment type="caution">
    <text evidence="9">The sequence shown here is derived from an EMBL/GenBank/DDBJ whole genome shotgun (WGS) entry which is preliminary data.</text>
</comment>
<protein>
    <submittedName>
        <fullName evidence="9">MFS transporter</fullName>
    </submittedName>
</protein>
<dbReference type="InterPro" id="IPR050189">
    <property type="entry name" value="MFS_Efflux_Transporters"/>
</dbReference>
<dbReference type="InterPro" id="IPR020846">
    <property type="entry name" value="MFS_dom"/>
</dbReference>
<dbReference type="Pfam" id="PF07690">
    <property type="entry name" value="MFS_1"/>
    <property type="match status" value="1"/>
</dbReference>
<reference evidence="9 10" key="1">
    <citation type="submission" date="2016-09" db="EMBL/GenBank/DDBJ databases">
        <title>Draft genome sequence of the soil isolate, Lysinibacillus fusiformis M5, a potential hypoxanthine producer.</title>
        <authorList>
            <person name="Gallegos-Monterrosa R."/>
            <person name="Maroti G."/>
            <person name="Balint B."/>
            <person name="Kovacs A.T."/>
        </authorList>
    </citation>
    <scope>NUCLEOTIDE SEQUENCE [LARGE SCALE GENOMIC DNA]</scope>
    <source>
        <strain evidence="9 10">M5</strain>
    </source>
</reference>
<feature type="transmembrane region" description="Helical" evidence="7">
    <location>
        <begin position="53"/>
        <end position="75"/>
    </location>
</feature>
<evidence type="ECO:0000259" key="8">
    <source>
        <dbReference type="PROSITE" id="PS50850"/>
    </source>
</evidence>
<evidence type="ECO:0000313" key="10">
    <source>
        <dbReference type="Proteomes" id="UP000094784"/>
    </source>
</evidence>
<feature type="transmembrane region" description="Helical" evidence="7">
    <location>
        <begin position="261"/>
        <end position="281"/>
    </location>
</feature>
<feature type="transmembrane region" description="Helical" evidence="7">
    <location>
        <begin position="353"/>
        <end position="372"/>
    </location>
</feature>
<dbReference type="PANTHER" id="PTHR43124:SF3">
    <property type="entry name" value="CHLORAMPHENICOL EFFLUX PUMP RV0191"/>
    <property type="match status" value="1"/>
</dbReference>
<gene>
    <name evidence="9" type="ORF">BG258_11030</name>
</gene>
<evidence type="ECO:0000256" key="4">
    <source>
        <dbReference type="ARBA" id="ARBA00022692"/>
    </source>
</evidence>
<feature type="domain" description="Major facilitator superfamily (MFS) profile" evidence="8">
    <location>
        <begin position="16"/>
        <end position="408"/>
    </location>
</feature>
<evidence type="ECO:0000256" key="2">
    <source>
        <dbReference type="ARBA" id="ARBA00022448"/>
    </source>
</evidence>
<dbReference type="SUPFAM" id="SSF103473">
    <property type="entry name" value="MFS general substrate transporter"/>
    <property type="match status" value="1"/>
</dbReference>
<feature type="transmembrane region" description="Helical" evidence="7">
    <location>
        <begin position="82"/>
        <end position="101"/>
    </location>
</feature>
<dbReference type="Proteomes" id="UP000094784">
    <property type="component" value="Unassembled WGS sequence"/>
</dbReference>
<dbReference type="GO" id="GO:0005886">
    <property type="term" value="C:plasma membrane"/>
    <property type="evidence" value="ECO:0007669"/>
    <property type="project" value="UniProtKB-SubCell"/>
</dbReference>
<feature type="transmembrane region" description="Helical" evidence="7">
    <location>
        <begin position="227"/>
        <end position="249"/>
    </location>
</feature>
<sequence>MGQTVKKNDPNYYKKIIFALCLGWVAIWIYRTILTPIYPQIQESLGNISDTQVGLIASIYFFAYTGMQIPSGILVDKFGQKRVLIPAFIIFALAAVVIGSSTTITQVYVGALMAGLSTGSYYGAAFSLSAKYMPKDKKSFSNAIINSGSALGMVIGLVGSSVLVGGLEIQWNYMLYMIAVLIVAVTFVFTLFVKQDKKTATNETSEDKITAQATVSQGVELFSIKKLAIYFVYFATCYGYYMIVTWLPSFLVGEKGFEQGSVGYVAALVAVTAVPGALIFSKYIDKNAHMRQKLIIFLLIGAAVTISLTVFAPNPSVLYAALILYGLLGKLAIDPVLITYVTDSVPSNSMAKALGIFNFFGMTSSVIAPTLTGYIGDITGSKVLAFYIAAILLAAAAILFFLVVMLKEKKEKKVIHPLTNE</sequence>
<keyword evidence="3" id="KW-1003">Cell membrane</keyword>
<dbReference type="InterPro" id="IPR011701">
    <property type="entry name" value="MFS"/>
</dbReference>
<keyword evidence="6 7" id="KW-0472">Membrane</keyword>
<dbReference type="AlphaFoldDB" id="A0A1E4R7F9"/>
<feature type="transmembrane region" description="Helical" evidence="7">
    <location>
        <begin position="140"/>
        <end position="167"/>
    </location>
</feature>
<evidence type="ECO:0000256" key="7">
    <source>
        <dbReference type="SAM" id="Phobius"/>
    </source>
</evidence>
<evidence type="ECO:0000313" key="9">
    <source>
        <dbReference type="EMBL" id="ODV56391.1"/>
    </source>
</evidence>
<dbReference type="EMBL" id="MECQ01000001">
    <property type="protein sequence ID" value="ODV56391.1"/>
    <property type="molecule type" value="Genomic_DNA"/>
</dbReference>
<dbReference type="OrthoDB" id="9773404at2"/>